<gene>
    <name evidence="1" type="ORF">GCM10023214_49820</name>
</gene>
<organism evidence="1 2">
    <name type="scientific">Amycolatopsis dongchuanensis</name>
    <dbReference type="NCBI Taxonomy" id="1070866"/>
    <lineage>
        <taxon>Bacteria</taxon>
        <taxon>Bacillati</taxon>
        <taxon>Actinomycetota</taxon>
        <taxon>Actinomycetes</taxon>
        <taxon>Pseudonocardiales</taxon>
        <taxon>Pseudonocardiaceae</taxon>
        <taxon>Amycolatopsis</taxon>
    </lineage>
</organism>
<accession>A0ABP9R2L0</accession>
<evidence type="ECO:0000313" key="2">
    <source>
        <dbReference type="Proteomes" id="UP001500192"/>
    </source>
</evidence>
<proteinExistence type="predicted"/>
<comment type="caution">
    <text evidence="1">The sequence shown here is derived from an EMBL/GenBank/DDBJ whole genome shotgun (WGS) entry which is preliminary data.</text>
</comment>
<keyword evidence="2" id="KW-1185">Reference proteome</keyword>
<reference evidence="2" key="1">
    <citation type="journal article" date="2019" name="Int. J. Syst. Evol. Microbiol.">
        <title>The Global Catalogue of Microorganisms (GCM) 10K type strain sequencing project: providing services to taxonomists for standard genome sequencing and annotation.</title>
        <authorList>
            <consortium name="The Broad Institute Genomics Platform"/>
            <consortium name="The Broad Institute Genome Sequencing Center for Infectious Disease"/>
            <person name="Wu L."/>
            <person name="Ma J."/>
        </authorList>
    </citation>
    <scope>NUCLEOTIDE SEQUENCE [LARGE SCALE GENOMIC DNA]</scope>
    <source>
        <strain evidence="2">JCM 18054</strain>
    </source>
</reference>
<evidence type="ECO:0000313" key="1">
    <source>
        <dbReference type="EMBL" id="GAA5170740.1"/>
    </source>
</evidence>
<protein>
    <submittedName>
        <fullName evidence="1">Uncharacterized protein</fullName>
    </submittedName>
</protein>
<name>A0ABP9R2L0_9PSEU</name>
<dbReference type="EMBL" id="BAABIB010000091">
    <property type="protein sequence ID" value="GAA5170740.1"/>
    <property type="molecule type" value="Genomic_DNA"/>
</dbReference>
<sequence length="107" mass="11959">MEATSPSRPAMNTAPRWHRCRSARIAASVSAETWVGLWCGREYRSTNPASPSSRCRASHLYTVERAPQLFSDPSRRPSRLIALHDQLPGKGCRACISVNHEDLQDRA</sequence>
<dbReference type="Proteomes" id="UP001500192">
    <property type="component" value="Unassembled WGS sequence"/>
</dbReference>